<dbReference type="Pfam" id="PF19783">
    <property type="entry name" value="DUF6268"/>
    <property type="match status" value="1"/>
</dbReference>
<keyword evidence="4" id="KW-1185">Reference proteome</keyword>
<sequence length="342" mass="38597">MRKSSLTILLVLFCFGIRAQELPVAEQERLADSIRKTAAEQAALLYPRIRQFSITHEENGVGKIRSKVNGNDVFEGNFRSSRTRINMNMPVLQRRNNTLVASLGVIHQFYELSDITNFDSNNPVYDHSTYMPMLSTAITYIRTDSLFGKPVTITASAGSIFNPSMSRSQFTFTGIVTVPFIRTENTRLSGGAAILLDPASPVPFFLMINYYHKFRKWDMDLTVDLPSRIALRKEITPKTSLTFFNELAGNNSFFEFDKAVSLLPTDKLTLSSLEIKSGLMAEYRLTKKVIISVSGGVNNMVNSRIRENNSKPKDYFIDNKHKPVPFVQVGLSILPFWKGLDL</sequence>
<dbReference type="InterPro" id="IPR046235">
    <property type="entry name" value="DUF6268"/>
</dbReference>
<dbReference type="EMBL" id="CP147988">
    <property type="protein sequence ID" value="WXK48393.1"/>
    <property type="molecule type" value="Genomic_DNA"/>
</dbReference>
<protein>
    <submittedName>
        <fullName evidence="3">DUF6268 family outer membrane beta-barrel protein</fullName>
    </submittedName>
</protein>
<feature type="domain" description="DUF6268" evidence="2">
    <location>
        <begin position="146"/>
        <end position="332"/>
    </location>
</feature>
<accession>A0ABZ2Q1X1</accession>
<gene>
    <name evidence="3" type="ORF">V6624_15295</name>
</gene>
<proteinExistence type="predicted"/>
<evidence type="ECO:0000256" key="1">
    <source>
        <dbReference type="SAM" id="SignalP"/>
    </source>
</evidence>
<feature type="signal peptide" evidence="1">
    <location>
        <begin position="1"/>
        <end position="19"/>
    </location>
</feature>
<organism evidence="3 4">
    <name type="scientific">Flavobacterium ginsenosidimutans</name>
    <dbReference type="NCBI Taxonomy" id="687844"/>
    <lineage>
        <taxon>Bacteria</taxon>
        <taxon>Pseudomonadati</taxon>
        <taxon>Bacteroidota</taxon>
        <taxon>Flavobacteriia</taxon>
        <taxon>Flavobacteriales</taxon>
        <taxon>Flavobacteriaceae</taxon>
        <taxon>Flavobacterium</taxon>
    </lineage>
</organism>
<evidence type="ECO:0000313" key="3">
    <source>
        <dbReference type="EMBL" id="WXK48393.1"/>
    </source>
</evidence>
<evidence type="ECO:0000259" key="2">
    <source>
        <dbReference type="Pfam" id="PF19783"/>
    </source>
</evidence>
<dbReference type="RefSeq" id="WP_338839180.1">
    <property type="nucleotide sequence ID" value="NZ_CP147988.1"/>
</dbReference>
<keyword evidence="1" id="KW-0732">Signal</keyword>
<dbReference type="Proteomes" id="UP001447857">
    <property type="component" value="Chromosome"/>
</dbReference>
<feature type="chain" id="PRO_5046291574" evidence="1">
    <location>
        <begin position="20"/>
        <end position="342"/>
    </location>
</feature>
<evidence type="ECO:0000313" key="4">
    <source>
        <dbReference type="Proteomes" id="UP001447857"/>
    </source>
</evidence>
<name>A0ABZ2Q1X1_9FLAO</name>
<reference evidence="3 4" key="1">
    <citation type="submission" date="2024-02" db="EMBL/GenBank/DDBJ databases">
        <title>complete genome of Flavobacterium ginsenosidimutans Str. YTB16.</title>
        <authorList>
            <person name="Wang Q."/>
        </authorList>
    </citation>
    <scope>NUCLEOTIDE SEQUENCE [LARGE SCALE GENOMIC DNA]</scope>
    <source>
        <strain evidence="3 4">YTB16</strain>
    </source>
</reference>